<evidence type="ECO:0000313" key="3">
    <source>
        <dbReference type="EMBL" id="MDD7970922.1"/>
    </source>
</evidence>
<evidence type="ECO:0000313" key="4">
    <source>
        <dbReference type="Proteomes" id="UP001431784"/>
    </source>
</evidence>
<organism evidence="3 4">
    <name type="scientific">Roseinatronobacter alkalisoli</name>
    <dbReference type="NCBI Taxonomy" id="3028235"/>
    <lineage>
        <taxon>Bacteria</taxon>
        <taxon>Pseudomonadati</taxon>
        <taxon>Pseudomonadota</taxon>
        <taxon>Alphaproteobacteria</taxon>
        <taxon>Rhodobacterales</taxon>
        <taxon>Paracoccaceae</taxon>
        <taxon>Roseinatronobacter</taxon>
    </lineage>
</organism>
<dbReference type="RefSeq" id="WP_274351613.1">
    <property type="nucleotide sequence ID" value="NZ_JAQZSM010000005.1"/>
</dbReference>
<accession>A0ABT5T9R8</accession>
<name>A0ABT5T9R8_9RHOB</name>
<dbReference type="Pfam" id="PF02129">
    <property type="entry name" value="Peptidase_S15"/>
    <property type="match status" value="1"/>
</dbReference>
<evidence type="ECO:0000256" key="1">
    <source>
        <dbReference type="ARBA" id="ARBA00022801"/>
    </source>
</evidence>
<dbReference type="EMBL" id="JAQZSM010000005">
    <property type="protein sequence ID" value="MDD7970922.1"/>
    <property type="molecule type" value="Genomic_DNA"/>
</dbReference>
<keyword evidence="4" id="KW-1185">Reference proteome</keyword>
<dbReference type="PANTHER" id="PTHR43056:SF10">
    <property type="entry name" value="COCE_NOND FAMILY, PUTATIVE (AFU_ORTHOLOGUE AFUA_7G00600)-RELATED"/>
    <property type="match status" value="1"/>
</dbReference>
<comment type="caution">
    <text evidence="3">The sequence shown here is derived from an EMBL/GenBank/DDBJ whole genome shotgun (WGS) entry which is preliminary data.</text>
</comment>
<sequence length="615" mass="68060">MPVVSHTPDADTLRDIMVPMRDGVRLATDVFFPQNAGRGPWPAILERTPYDKHEARVNEYTQRHPQVFGREELARFFTDAGFVVVFQDCRGRYGSEGRFTKYRGEAEDGFDTIGWIARQDWCDGQVATMGMSYSAHTQMAAACLNPPALAAMICDCGGFSNAYQGGIRFGGALELKQVTWAFRHALRSRAAAADPVAKAALEATDLRDWMHRLPWTQGHSPLSPVPDYEQFLFEQWTHNMFDDYWKIPALYAAGWHKTMRRIPSVHISGWYDPYAVTAVENFTGLRDAGHETSLILGPWTHGDRSRSYAGDVDFGADCTFDTGMGQDFVQFRIDTFRRHLLGAELPPGPRVRYFVMGGGDGRRNGAGRMYHGGTWHVANTWPPEDSVPTRLFLDAMGHLTGAPPQAVGARSFLFDPERPVPTTGGPITSGAPLMVGGAFDQTERPDLFNATAPGMPLASRADVLIFETAPLDRAVTIAGDVSVSLFVSSDRPTTDFTAKLVDVYPATSDYPHGYAMNLSDGILRTCYRDGFDKQRPLESGEIVEVLVRLYPTANRFEPGHRIRLEISSSNFPRFDVNPNDTVGNDLSGTKFRALNAVHCGPGHLSCLLVNLLPSR</sequence>
<dbReference type="InterPro" id="IPR008979">
    <property type="entry name" value="Galactose-bd-like_sf"/>
</dbReference>
<proteinExistence type="predicted"/>
<dbReference type="InterPro" id="IPR029058">
    <property type="entry name" value="AB_hydrolase_fold"/>
</dbReference>
<gene>
    <name evidence="3" type="ORF">PUT78_07415</name>
</gene>
<dbReference type="SUPFAM" id="SSF53474">
    <property type="entry name" value="alpha/beta-Hydrolases"/>
    <property type="match status" value="1"/>
</dbReference>
<dbReference type="InterPro" id="IPR000383">
    <property type="entry name" value="Xaa-Pro-like_dom"/>
</dbReference>
<dbReference type="Gene3D" id="1.10.3020.10">
    <property type="entry name" value="alpha-amino acid ester hydrolase ( Helical cap domain)"/>
    <property type="match status" value="1"/>
</dbReference>
<feature type="domain" description="Xaa-Pro dipeptidyl-peptidase C-terminal" evidence="2">
    <location>
        <begin position="333"/>
        <end position="608"/>
    </location>
</feature>
<dbReference type="Pfam" id="PF08530">
    <property type="entry name" value="PepX_C"/>
    <property type="match status" value="1"/>
</dbReference>
<dbReference type="SUPFAM" id="SSF49785">
    <property type="entry name" value="Galactose-binding domain-like"/>
    <property type="match status" value="1"/>
</dbReference>
<dbReference type="SMART" id="SM00939">
    <property type="entry name" value="PepX_C"/>
    <property type="match status" value="1"/>
</dbReference>
<dbReference type="NCBIfam" id="TIGR00976">
    <property type="entry name" value="CocE_NonD"/>
    <property type="match status" value="1"/>
</dbReference>
<keyword evidence="1 3" id="KW-0378">Hydrolase</keyword>
<dbReference type="InterPro" id="IPR050585">
    <property type="entry name" value="Xaa-Pro_dipeptidyl-ppase/CocE"/>
</dbReference>
<dbReference type="Gene3D" id="2.60.120.260">
    <property type="entry name" value="Galactose-binding domain-like"/>
    <property type="match status" value="1"/>
</dbReference>
<protein>
    <submittedName>
        <fullName evidence="3">CocE/NonD family hydrolase</fullName>
    </submittedName>
</protein>
<reference evidence="3" key="1">
    <citation type="submission" date="2023-02" db="EMBL/GenBank/DDBJ databases">
        <title>Description of Roseinatronobacter alkalisoli sp. nov., an alkaliphilic bacerium isolated from soda soil.</title>
        <authorList>
            <person name="Wei W."/>
        </authorList>
    </citation>
    <scope>NUCLEOTIDE SEQUENCE</scope>
    <source>
        <strain evidence="3">HJB301</strain>
    </source>
</reference>
<dbReference type="InterPro" id="IPR005674">
    <property type="entry name" value="CocE/Ser_esterase"/>
</dbReference>
<dbReference type="Proteomes" id="UP001431784">
    <property type="component" value="Unassembled WGS sequence"/>
</dbReference>
<dbReference type="PANTHER" id="PTHR43056">
    <property type="entry name" value="PEPTIDASE S9 PROLYL OLIGOPEPTIDASE"/>
    <property type="match status" value="1"/>
</dbReference>
<dbReference type="GO" id="GO:0016787">
    <property type="term" value="F:hydrolase activity"/>
    <property type="evidence" value="ECO:0007669"/>
    <property type="project" value="UniProtKB-KW"/>
</dbReference>
<dbReference type="Gene3D" id="3.40.50.1820">
    <property type="entry name" value="alpha/beta hydrolase"/>
    <property type="match status" value="1"/>
</dbReference>
<evidence type="ECO:0000259" key="2">
    <source>
        <dbReference type="SMART" id="SM00939"/>
    </source>
</evidence>
<dbReference type="InterPro" id="IPR013736">
    <property type="entry name" value="Xaa-Pro_dipept_C"/>
</dbReference>